<accession>A0A9X3MS65</accession>
<dbReference type="Pfam" id="PF12900">
    <property type="entry name" value="Pyridox_ox_2"/>
    <property type="match status" value="1"/>
</dbReference>
<evidence type="ECO:0000313" key="2">
    <source>
        <dbReference type="EMBL" id="MDA0160931.1"/>
    </source>
</evidence>
<dbReference type="RefSeq" id="WP_270040056.1">
    <property type="nucleotide sequence ID" value="NZ_JAPDOD010000008.1"/>
</dbReference>
<dbReference type="AlphaFoldDB" id="A0A9X3MS65"/>
<dbReference type="InterPro" id="IPR024747">
    <property type="entry name" value="Pyridox_Oxase-rel"/>
</dbReference>
<dbReference type="Proteomes" id="UP001149140">
    <property type="component" value="Unassembled WGS sequence"/>
</dbReference>
<reference evidence="2" key="1">
    <citation type="submission" date="2022-10" db="EMBL/GenBank/DDBJ databases">
        <title>The WGS of Solirubrobacter ginsenosidimutans DSM 21036.</title>
        <authorList>
            <person name="Jiang Z."/>
        </authorList>
    </citation>
    <scope>NUCLEOTIDE SEQUENCE</scope>
    <source>
        <strain evidence="2">DSM 21036</strain>
    </source>
</reference>
<feature type="region of interest" description="Disordered" evidence="1">
    <location>
        <begin position="190"/>
        <end position="214"/>
    </location>
</feature>
<dbReference type="InterPro" id="IPR012349">
    <property type="entry name" value="Split_barrel_FMN-bd"/>
</dbReference>
<dbReference type="PANTHER" id="PTHR34071:SF2">
    <property type="entry name" value="FLAVIN-NUCLEOTIDE-BINDING PROTEIN"/>
    <property type="match status" value="1"/>
</dbReference>
<name>A0A9X3MS65_9ACTN</name>
<comment type="caution">
    <text evidence="2">The sequence shown here is derived from an EMBL/GenBank/DDBJ whole genome shotgun (WGS) entry which is preliminary data.</text>
</comment>
<dbReference type="PANTHER" id="PTHR34071">
    <property type="entry name" value="5-NITROIMIDAZOLE ANTIBIOTICS RESISTANCE PROTEIN, NIMA-FAMILY-RELATED PROTEIN-RELATED"/>
    <property type="match status" value="1"/>
</dbReference>
<protein>
    <submittedName>
        <fullName evidence="2">Pyridoxamine 5'-phosphate oxidase family protein</fullName>
    </submittedName>
</protein>
<proteinExistence type="predicted"/>
<gene>
    <name evidence="2" type="ORF">OM076_11700</name>
</gene>
<dbReference type="EMBL" id="JAPDOD010000008">
    <property type="protein sequence ID" value="MDA0160931.1"/>
    <property type="molecule type" value="Genomic_DNA"/>
</dbReference>
<dbReference type="Gene3D" id="2.30.110.10">
    <property type="entry name" value="Electron Transport, Fmn-binding Protein, Chain A"/>
    <property type="match status" value="1"/>
</dbReference>
<sequence>MTAPSTRTRVRRVPNRADYSRSTIDAILDEALIAHLGFAIDGQPYVIPTLHARAGDVVYVHGSSASRAIRGLTGGLSACLTVTLLDGLVLARSAFHHSMNYRSVVVLGEARPVEGPGERLRALEAFTERLVPGRWDEVRPPTPQELKGTRVLAFDLGEASAKVRTGPPVDDDEDYERDVWAGVIPLALTAGPPAPDPKLTPGIEPSAAVRSWGR</sequence>
<organism evidence="2 3">
    <name type="scientific">Solirubrobacter ginsenosidimutans</name>
    <dbReference type="NCBI Taxonomy" id="490573"/>
    <lineage>
        <taxon>Bacteria</taxon>
        <taxon>Bacillati</taxon>
        <taxon>Actinomycetota</taxon>
        <taxon>Thermoleophilia</taxon>
        <taxon>Solirubrobacterales</taxon>
        <taxon>Solirubrobacteraceae</taxon>
        <taxon>Solirubrobacter</taxon>
    </lineage>
</organism>
<evidence type="ECO:0000313" key="3">
    <source>
        <dbReference type="Proteomes" id="UP001149140"/>
    </source>
</evidence>
<evidence type="ECO:0000256" key="1">
    <source>
        <dbReference type="SAM" id="MobiDB-lite"/>
    </source>
</evidence>
<dbReference type="SUPFAM" id="SSF50475">
    <property type="entry name" value="FMN-binding split barrel"/>
    <property type="match status" value="1"/>
</dbReference>
<keyword evidence="3" id="KW-1185">Reference proteome</keyword>